<feature type="transmembrane region" description="Helical" evidence="7">
    <location>
        <begin position="145"/>
        <end position="167"/>
    </location>
</feature>
<dbReference type="InterPro" id="IPR004776">
    <property type="entry name" value="Mem_transp_PIN-like"/>
</dbReference>
<proteinExistence type="predicted"/>
<dbReference type="Proteomes" id="UP000192936">
    <property type="component" value="Unassembled WGS sequence"/>
</dbReference>
<name>A0A1X7FFH3_9PROT</name>
<evidence type="ECO:0000313" key="8">
    <source>
        <dbReference type="EMBL" id="SMF50675.1"/>
    </source>
</evidence>
<feature type="transmembrane region" description="Helical" evidence="7">
    <location>
        <begin position="179"/>
        <end position="200"/>
    </location>
</feature>
<feature type="transmembrane region" description="Helical" evidence="7">
    <location>
        <begin position="88"/>
        <end position="109"/>
    </location>
</feature>
<feature type="transmembrane region" description="Helical" evidence="7">
    <location>
        <begin position="264"/>
        <end position="283"/>
    </location>
</feature>
<dbReference type="GO" id="GO:0055085">
    <property type="term" value="P:transmembrane transport"/>
    <property type="evidence" value="ECO:0007669"/>
    <property type="project" value="InterPro"/>
</dbReference>
<dbReference type="STRING" id="286727.SAMN02982917_2634"/>
<keyword evidence="2" id="KW-0813">Transport</keyword>
<evidence type="ECO:0000256" key="2">
    <source>
        <dbReference type="ARBA" id="ARBA00022448"/>
    </source>
</evidence>
<evidence type="ECO:0000256" key="1">
    <source>
        <dbReference type="ARBA" id="ARBA00004141"/>
    </source>
</evidence>
<dbReference type="PANTHER" id="PTHR36838">
    <property type="entry name" value="AUXIN EFFLUX CARRIER FAMILY PROTEIN"/>
    <property type="match status" value="1"/>
</dbReference>
<feature type="transmembrane region" description="Helical" evidence="7">
    <location>
        <begin position="56"/>
        <end position="76"/>
    </location>
</feature>
<protein>
    <recommendedName>
        <fullName evidence="10">AEC family transporter</fullName>
    </recommendedName>
</protein>
<feature type="transmembrane region" description="Helical" evidence="7">
    <location>
        <begin position="206"/>
        <end position="226"/>
    </location>
</feature>
<feature type="transmembrane region" description="Helical" evidence="7">
    <location>
        <begin position="238"/>
        <end position="258"/>
    </location>
</feature>
<organism evidence="8 9">
    <name type="scientific">Azospirillum oryzae</name>
    <dbReference type="NCBI Taxonomy" id="286727"/>
    <lineage>
        <taxon>Bacteria</taxon>
        <taxon>Pseudomonadati</taxon>
        <taxon>Pseudomonadota</taxon>
        <taxon>Alphaproteobacteria</taxon>
        <taxon>Rhodospirillales</taxon>
        <taxon>Azospirillaceae</taxon>
        <taxon>Azospirillum</taxon>
    </lineage>
</organism>
<gene>
    <name evidence="8" type="ORF">SAMN02982917_2634</name>
</gene>
<reference evidence="8 9" key="1">
    <citation type="submission" date="2017-04" db="EMBL/GenBank/DDBJ databases">
        <authorList>
            <person name="Afonso C.L."/>
            <person name="Miller P.J."/>
            <person name="Scott M.A."/>
            <person name="Spackman E."/>
            <person name="Goraichik I."/>
            <person name="Dimitrov K.M."/>
            <person name="Suarez D.L."/>
            <person name="Swayne D.E."/>
        </authorList>
    </citation>
    <scope>NUCLEOTIDE SEQUENCE [LARGE SCALE GENOMIC DNA]</scope>
    <source>
        <strain evidence="8 9">A2P</strain>
    </source>
</reference>
<evidence type="ECO:0000256" key="4">
    <source>
        <dbReference type="ARBA" id="ARBA00022692"/>
    </source>
</evidence>
<keyword evidence="4 7" id="KW-0812">Transmembrane</keyword>
<keyword evidence="3" id="KW-1003">Cell membrane</keyword>
<dbReference type="RefSeq" id="WP_244560646.1">
    <property type="nucleotide sequence ID" value="NZ_FXAK01000005.1"/>
</dbReference>
<feature type="transmembrane region" description="Helical" evidence="7">
    <location>
        <begin position="295"/>
        <end position="315"/>
    </location>
</feature>
<accession>A0A1X7FFH3</accession>
<feature type="transmembrane region" description="Helical" evidence="7">
    <location>
        <begin position="116"/>
        <end position="139"/>
    </location>
</feature>
<keyword evidence="5 7" id="KW-1133">Transmembrane helix</keyword>
<dbReference type="Pfam" id="PF03547">
    <property type="entry name" value="Mem_trans"/>
    <property type="match status" value="2"/>
</dbReference>
<evidence type="ECO:0000256" key="5">
    <source>
        <dbReference type="ARBA" id="ARBA00022989"/>
    </source>
</evidence>
<evidence type="ECO:0000256" key="7">
    <source>
        <dbReference type="SAM" id="Phobius"/>
    </source>
</evidence>
<evidence type="ECO:0000256" key="6">
    <source>
        <dbReference type="ARBA" id="ARBA00023136"/>
    </source>
</evidence>
<evidence type="ECO:0008006" key="10">
    <source>
        <dbReference type="Google" id="ProtNLM"/>
    </source>
</evidence>
<comment type="subcellular location">
    <subcellularLocation>
        <location evidence="1">Membrane</location>
        <topology evidence="1">Multi-pass membrane protein</topology>
    </subcellularLocation>
</comment>
<dbReference type="GO" id="GO:0016020">
    <property type="term" value="C:membrane"/>
    <property type="evidence" value="ECO:0007669"/>
    <property type="project" value="UniProtKB-SubCell"/>
</dbReference>
<dbReference type="PANTHER" id="PTHR36838:SF1">
    <property type="entry name" value="SLR1864 PROTEIN"/>
    <property type="match status" value="1"/>
</dbReference>
<keyword evidence="6 7" id="KW-0472">Membrane</keyword>
<evidence type="ECO:0000313" key="9">
    <source>
        <dbReference type="Proteomes" id="UP000192936"/>
    </source>
</evidence>
<sequence length="316" mass="32973">MVADNSSTHRLQHGIRTASMPAFALLSDAFAVLAPVFLVAALGYGWTRRKLPYDSAFITTFAINVSSPCLVFSALTRLHLSADVMGEMALAATACMALTALASVPVLLASGLSLRVYIPAMAFPNAGNLGLPVCLFAFGENGLSLAVLFYAVMAVGQFTLGPALAAGRFDLGQMARTPTIYAVALAVAIQLAGLPLPLWIGNTTTLLGNCAVPLMLFSLGVALSKLRLSGAVRALSMSAFRLAVGFAMGLLVSWAMGLTGTTRGVVLVQSSMPVAVFNYLWALRYGNSPEDVAGMVLCSTAMAFVGLPALLMIVMQ</sequence>
<dbReference type="AlphaFoldDB" id="A0A1X7FFH3"/>
<evidence type="ECO:0000256" key="3">
    <source>
        <dbReference type="ARBA" id="ARBA00022475"/>
    </source>
</evidence>
<feature type="transmembrane region" description="Helical" evidence="7">
    <location>
        <begin position="20"/>
        <end position="44"/>
    </location>
</feature>
<dbReference type="EMBL" id="FXAK01000005">
    <property type="protein sequence ID" value="SMF50675.1"/>
    <property type="molecule type" value="Genomic_DNA"/>
</dbReference>